<proteinExistence type="predicted"/>
<name>A0A5Q0UGS1_9ARCH</name>
<organism evidence="1 2">
    <name type="scientific">Candidatus Nanohalobium constans</name>
    <dbReference type="NCBI Taxonomy" id="2565781"/>
    <lineage>
        <taxon>Archaea</taxon>
        <taxon>Candidatus Nanohalarchaeota</taxon>
        <taxon>Candidatus Nanohalobia</taxon>
        <taxon>Candidatus Nanohalobiales</taxon>
        <taxon>Candidatus Nanohalobiaceae</taxon>
        <taxon>Candidatus Nanohalobium</taxon>
    </lineage>
</organism>
<dbReference type="RefSeq" id="WP_153550596.1">
    <property type="nucleotide sequence ID" value="NZ_CP040089.1"/>
</dbReference>
<dbReference type="Proteomes" id="UP000377803">
    <property type="component" value="Chromosome"/>
</dbReference>
<evidence type="ECO:0000313" key="1">
    <source>
        <dbReference type="EMBL" id="QGA80853.1"/>
    </source>
</evidence>
<evidence type="ECO:0000313" key="2">
    <source>
        <dbReference type="Proteomes" id="UP000377803"/>
    </source>
</evidence>
<sequence>MSVKTKMDKVRKSIDQRRGNCVICGDRVHNSDDYIESTDGYCHKECLIARKTGAAAEA</sequence>
<dbReference type="KEGG" id="ncon:LC1Nh_0972"/>
<keyword evidence="2" id="KW-1185">Reference proteome</keyword>
<dbReference type="GeneID" id="42365364"/>
<dbReference type="AlphaFoldDB" id="A0A5Q0UGS1"/>
<reference evidence="2" key="1">
    <citation type="submission" date="2019-05" db="EMBL/GenBank/DDBJ databases">
        <title>Candidatus Nanohalobium constans, a novel model system to study the DPANN nano-sized archaea: genomic and physiological characterization of a nanoarchaeon co-cultured with its chitinotrophic host.</title>
        <authorList>
            <person name="La Cono V."/>
            <person name="Arcadi E."/>
            <person name="Crisafi F."/>
            <person name="Denaro R."/>
            <person name="La Spada G."/>
            <person name="Messina E."/>
            <person name="Smedile F."/>
            <person name="Toshchakov S.V."/>
            <person name="Shevchenko M.A."/>
            <person name="Golyshin P.N."/>
            <person name="Golyshina O.V."/>
            <person name="Ferrer M."/>
            <person name="Rohde M."/>
            <person name="Mushegian A."/>
            <person name="Sorokin D.Y."/>
            <person name="Giuliano L."/>
            <person name="Yakimov M.M."/>
        </authorList>
    </citation>
    <scope>NUCLEOTIDE SEQUENCE [LARGE SCALE GENOMIC DNA]</scope>
    <source>
        <strain evidence="2">LC1Nh</strain>
    </source>
</reference>
<protein>
    <submittedName>
        <fullName evidence="1">Uncharacterized protein</fullName>
    </submittedName>
</protein>
<dbReference type="EMBL" id="CP040089">
    <property type="protein sequence ID" value="QGA80853.1"/>
    <property type="molecule type" value="Genomic_DNA"/>
</dbReference>
<accession>A0A5Q0UGS1</accession>
<gene>
    <name evidence="1" type="ORF">LC1Nh_0972</name>
</gene>